<gene>
    <name evidence="2" type="ORF">CUJ84_Chr004529</name>
</gene>
<evidence type="ECO:0000256" key="1">
    <source>
        <dbReference type="SAM" id="MobiDB-lite"/>
    </source>
</evidence>
<feature type="compositionally biased region" description="Basic residues" evidence="1">
    <location>
        <begin position="59"/>
        <end position="75"/>
    </location>
</feature>
<proteinExistence type="predicted"/>
<dbReference type="AlphaFoldDB" id="A0A2K9Z9A1"/>
<sequence>MMRRLKCYSVLARETRGAVVRPNVADGTLAICGGSGKLSLSCHMWRPCETDDRSAGFATRRKPFRRPQFLSRRRSQGIQAKQGPASGDLSPARTGRDPLDLRPYGR</sequence>
<accession>A0A2K9Z9A1</accession>
<organism evidence="2 3">
    <name type="scientific">Rhizobium leguminosarum</name>
    <dbReference type="NCBI Taxonomy" id="384"/>
    <lineage>
        <taxon>Bacteria</taxon>
        <taxon>Pseudomonadati</taxon>
        <taxon>Pseudomonadota</taxon>
        <taxon>Alphaproteobacteria</taxon>
        <taxon>Hyphomicrobiales</taxon>
        <taxon>Rhizobiaceae</taxon>
        <taxon>Rhizobium/Agrobacterium group</taxon>
        <taxon>Rhizobium</taxon>
    </lineage>
</organism>
<name>A0A2K9Z9A1_RHILE</name>
<feature type="region of interest" description="Disordered" evidence="1">
    <location>
        <begin position="56"/>
        <end position="106"/>
    </location>
</feature>
<reference evidence="2 3" key="1">
    <citation type="submission" date="2017-11" db="EMBL/GenBank/DDBJ databases">
        <title>Complete genome of Rhizobium leguminosarum Norway, an ineffective micro-symbiont.</title>
        <authorList>
            <person name="Hoffrichter A."/>
            <person name="Liang J."/>
            <person name="Brachmann A."/>
            <person name="Marin M."/>
        </authorList>
    </citation>
    <scope>NUCLEOTIDE SEQUENCE [LARGE SCALE GENOMIC DNA]</scope>
    <source>
        <strain evidence="2 3">Norway</strain>
    </source>
</reference>
<dbReference type="Proteomes" id="UP000238523">
    <property type="component" value="Chromosome"/>
</dbReference>
<evidence type="ECO:0000313" key="2">
    <source>
        <dbReference type="EMBL" id="AUW44834.1"/>
    </source>
</evidence>
<protein>
    <submittedName>
        <fullName evidence="2">Uncharacterized protein</fullName>
    </submittedName>
</protein>
<dbReference type="EMBL" id="CP025012">
    <property type="protein sequence ID" value="AUW44834.1"/>
    <property type="molecule type" value="Genomic_DNA"/>
</dbReference>
<evidence type="ECO:0000313" key="3">
    <source>
        <dbReference type="Proteomes" id="UP000238523"/>
    </source>
</evidence>